<reference evidence="4 5" key="1">
    <citation type="journal article" date="2010" name="Stand. Genomic Sci.">
        <title>Complete genome sequence of Segniliparus rotundus type strain (CDC 1076).</title>
        <authorList>
            <person name="Sikorski J."/>
            <person name="Lapidus A."/>
            <person name="Copeland A."/>
            <person name="Misra M."/>
            <person name="Glavina Del Rio T."/>
            <person name="Nolan M."/>
            <person name="Lucas S."/>
            <person name="Chen F."/>
            <person name="Tice H."/>
            <person name="Cheng J.F."/>
            <person name="Jando M."/>
            <person name="Schneider S."/>
            <person name="Bruce D."/>
            <person name="Goodwin L."/>
            <person name="Pitluck S."/>
            <person name="Liolios K."/>
            <person name="Mikhailova N."/>
            <person name="Pati A."/>
            <person name="Ivanova N."/>
            <person name="Mavromatis K."/>
            <person name="Chen A."/>
            <person name="Palaniappan K."/>
            <person name="Chertkov O."/>
            <person name="Land M."/>
            <person name="Hauser L."/>
            <person name="Chang Y.J."/>
            <person name="Jeffries C.D."/>
            <person name="Brettin T."/>
            <person name="Detter J.C."/>
            <person name="Han C."/>
            <person name="Rohde M."/>
            <person name="Goker M."/>
            <person name="Bristow J."/>
            <person name="Eisen J.A."/>
            <person name="Markowitz V."/>
            <person name="Hugenholtz P."/>
            <person name="Kyrpides N.C."/>
            <person name="Klenk H.P."/>
        </authorList>
    </citation>
    <scope>NUCLEOTIDE SEQUENCE [LARGE SCALE GENOMIC DNA]</scope>
    <source>
        <strain evidence="5">ATCC BAA-972 / CDC 1076 / CIP 108378 / DSM 44985 / JCM 13578</strain>
    </source>
</reference>
<dbReference type="Pfam" id="PF02597">
    <property type="entry name" value="ThiS"/>
    <property type="match status" value="1"/>
</dbReference>
<sequence length="86" mass="8842">MSTGETVTVRFFAAAEEAAGVDEAARPLAEGETLRDVIDGLVRAAPALAGVLCTCSYLRNGVAVRDARLPLEPGDVVDVLPPFSGG</sequence>
<dbReference type="GO" id="GO:0006777">
    <property type="term" value="P:Mo-molybdopterin cofactor biosynthetic process"/>
    <property type="evidence" value="ECO:0007669"/>
    <property type="project" value="InterPro"/>
</dbReference>
<evidence type="ECO:0000256" key="3">
    <source>
        <dbReference type="ARBA" id="ARBA00024247"/>
    </source>
</evidence>
<dbReference type="Gene3D" id="3.10.20.30">
    <property type="match status" value="1"/>
</dbReference>
<name>D6ZDN2_SEGRD</name>
<dbReference type="PANTHER" id="PTHR33359">
    <property type="entry name" value="MOLYBDOPTERIN SYNTHASE SULFUR CARRIER SUBUNIT"/>
    <property type="match status" value="1"/>
</dbReference>
<keyword evidence="5" id="KW-1185">Reference proteome</keyword>
<comment type="similarity">
    <text evidence="2">Belongs to the MoaD family.</text>
</comment>
<evidence type="ECO:0000313" key="4">
    <source>
        <dbReference type="EMBL" id="ADG99289.1"/>
    </source>
</evidence>
<evidence type="ECO:0000256" key="1">
    <source>
        <dbReference type="ARBA" id="ARBA00022741"/>
    </source>
</evidence>
<dbReference type="CDD" id="cd17040">
    <property type="entry name" value="Ubl_MoaD_like"/>
    <property type="match status" value="1"/>
</dbReference>
<dbReference type="HOGENOM" id="CLU_114601_2_2_11"/>
<protein>
    <recommendedName>
        <fullName evidence="3">Molybdopterin synthase sulfur carrier subunit</fullName>
    </recommendedName>
</protein>
<dbReference type="STRING" id="640132.Srot_2858"/>
<evidence type="ECO:0000313" key="5">
    <source>
        <dbReference type="Proteomes" id="UP000002247"/>
    </source>
</evidence>
<dbReference type="AlphaFoldDB" id="D6ZDN2"/>
<proteinExistence type="inferred from homology"/>
<dbReference type="GO" id="GO:1990133">
    <property type="term" value="C:molybdopterin adenylyltransferase complex"/>
    <property type="evidence" value="ECO:0007669"/>
    <property type="project" value="TreeGrafter"/>
</dbReference>
<dbReference type="GO" id="GO:0000166">
    <property type="term" value="F:nucleotide binding"/>
    <property type="evidence" value="ECO:0007669"/>
    <property type="project" value="UniProtKB-KW"/>
</dbReference>
<dbReference type="EMBL" id="CP001958">
    <property type="protein sequence ID" value="ADG99289.1"/>
    <property type="molecule type" value="Genomic_DNA"/>
</dbReference>
<dbReference type="InterPro" id="IPR012675">
    <property type="entry name" value="Beta-grasp_dom_sf"/>
</dbReference>
<dbReference type="InterPro" id="IPR016155">
    <property type="entry name" value="Mopterin_synth/thiamin_S_b"/>
</dbReference>
<dbReference type="PANTHER" id="PTHR33359:SF1">
    <property type="entry name" value="MOLYBDOPTERIN SYNTHASE SULFUR CARRIER SUBUNIT"/>
    <property type="match status" value="1"/>
</dbReference>
<dbReference type="KEGG" id="srt:Srot_2858"/>
<dbReference type="RefSeq" id="WP_013139738.1">
    <property type="nucleotide sequence ID" value="NC_014168.1"/>
</dbReference>
<dbReference type="SUPFAM" id="SSF54285">
    <property type="entry name" value="MoaD/ThiS"/>
    <property type="match status" value="1"/>
</dbReference>
<evidence type="ECO:0000256" key="2">
    <source>
        <dbReference type="ARBA" id="ARBA00024200"/>
    </source>
</evidence>
<dbReference type="Proteomes" id="UP000002247">
    <property type="component" value="Chromosome"/>
</dbReference>
<dbReference type="InterPro" id="IPR003749">
    <property type="entry name" value="ThiS/MoaD-like"/>
</dbReference>
<dbReference type="eggNOG" id="COG1977">
    <property type="taxonomic scope" value="Bacteria"/>
</dbReference>
<gene>
    <name evidence="4" type="ordered locus">Srot_2858</name>
</gene>
<accession>D6ZDN2</accession>
<dbReference type="InterPro" id="IPR044672">
    <property type="entry name" value="MOCS2A"/>
</dbReference>
<keyword evidence="1" id="KW-0547">Nucleotide-binding</keyword>
<organism evidence="4 5">
    <name type="scientific">Segniliparus rotundus (strain ATCC BAA-972 / CDC 1076 / CIP 108378 / DSM 44985 / JCM 13578)</name>
    <dbReference type="NCBI Taxonomy" id="640132"/>
    <lineage>
        <taxon>Bacteria</taxon>
        <taxon>Bacillati</taxon>
        <taxon>Actinomycetota</taxon>
        <taxon>Actinomycetes</taxon>
        <taxon>Mycobacteriales</taxon>
        <taxon>Segniliparaceae</taxon>
        <taxon>Segniliparus</taxon>
    </lineage>
</organism>
<dbReference type="OrthoDB" id="4331766at2"/>